<dbReference type="InterPro" id="IPR013780">
    <property type="entry name" value="Glyco_hydro_b"/>
</dbReference>
<gene>
    <name evidence="14" type="ORF">EFE23_04000</name>
</gene>
<comment type="catalytic activity">
    <reaction evidence="1">
        <text>Endohydrolysis of (1-&gt;4)-alpha-D-glucosidic linkages in polysaccharides containing three or more (1-&gt;4)-alpha-linked D-glucose units.</text>
        <dbReference type="EC" id="3.2.1.1"/>
    </reaction>
</comment>
<dbReference type="Gene3D" id="3.20.20.80">
    <property type="entry name" value="Glycosidases"/>
    <property type="match status" value="1"/>
</dbReference>
<dbReference type="SUPFAM" id="SSF51445">
    <property type="entry name" value="(Trans)glycosidases"/>
    <property type="match status" value="1"/>
</dbReference>
<organism evidence="14 15">
    <name type="scientific">Micromonospora solifontis</name>
    <dbReference type="NCBI Taxonomy" id="2487138"/>
    <lineage>
        <taxon>Bacteria</taxon>
        <taxon>Bacillati</taxon>
        <taxon>Actinomycetota</taxon>
        <taxon>Actinomycetes</taxon>
        <taxon>Micromonosporales</taxon>
        <taxon>Micromonosporaceae</taxon>
        <taxon>Micromonospora</taxon>
    </lineage>
</organism>
<dbReference type="Pfam" id="PF00686">
    <property type="entry name" value="CBM_20"/>
    <property type="match status" value="1"/>
</dbReference>
<evidence type="ECO:0000256" key="12">
    <source>
        <dbReference type="RuleBase" id="RU003615"/>
    </source>
</evidence>
<dbReference type="SMART" id="SM00642">
    <property type="entry name" value="Aamy"/>
    <property type="match status" value="1"/>
</dbReference>
<dbReference type="Gene3D" id="2.60.40.10">
    <property type="entry name" value="Immunoglobulins"/>
    <property type="match status" value="1"/>
</dbReference>
<comment type="similarity">
    <text evidence="3 12">Belongs to the glycosyl hydrolase 13 family.</text>
</comment>
<dbReference type="InterPro" id="IPR017853">
    <property type="entry name" value="GH"/>
</dbReference>
<comment type="caution">
    <text evidence="14">The sequence shown here is derived from an EMBL/GenBank/DDBJ whole genome shotgun (WGS) entry which is preliminary data.</text>
</comment>
<dbReference type="InterPro" id="IPR031319">
    <property type="entry name" value="A-amylase_C"/>
</dbReference>
<dbReference type="InterPro" id="IPR006046">
    <property type="entry name" value="Alpha_amylase"/>
</dbReference>
<name>A0ABX9WKE5_9ACTN</name>
<sequence>MHHRIRSTLPWSSVASECTNVLGPKGFGGVQVSPPQEHVVLPGQNYPWWQDYQPVSYQLVSRRGDRAAFAAMVQTWHGAGVKVYVDAVVNHTAGGASTGPGSAGSIYTHYSYPTVPYGYDDIRSWTDRWEVQNCELVDLADLKTESASVRGNLANLNNLANSMLLSSAQAVAFVDNHDTQRNGRARLTYKDGATQVSCGNGWVCEHRWRTTANLVGFRNAVAGTGVSNWWSNGSSQIAFGRDAKGYVVFNRDGGPLTRTFQTSLPAGTYCDIANGDVNGTTCTGAAYIVSSSGQFTATVPAGGMLALHIGAQMSGGGSGCGTVAVSFAVDAQTVWGENIFVVGNRPELGNWNTSSGVALSAATYPIWRGTVQLPPDVTFEYKYIKKNESGYVIWETGANRVHSTTGSCTVTFNDVWRS</sequence>
<evidence type="ECO:0000256" key="5">
    <source>
        <dbReference type="ARBA" id="ARBA00017303"/>
    </source>
</evidence>
<keyword evidence="9" id="KW-0119">Carbohydrate metabolism</keyword>
<dbReference type="InterPro" id="IPR006047">
    <property type="entry name" value="GH13_cat_dom"/>
</dbReference>
<evidence type="ECO:0000256" key="2">
    <source>
        <dbReference type="ARBA" id="ARBA00001913"/>
    </source>
</evidence>
<evidence type="ECO:0000256" key="9">
    <source>
        <dbReference type="ARBA" id="ARBA00023277"/>
    </source>
</evidence>
<accession>A0ABX9WKE5</accession>
<evidence type="ECO:0000256" key="7">
    <source>
        <dbReference type="ARBA" id="ARBA00022801"/>
    </source>
</evidence>
<dbReference type="SMART" id="SM01065">
    <property type="entry name" value="CBM_2"/>
    <property type="match status" value="1"/>
</dbReference>
<protein>
    <recommendedName>
        <fullName evidence="5">Alpha-amylase</fullName>
        <ecNumber evidence="4">3.2.1.1</ecNumber>
    </recommendedName>
    <alternativeName>
        <fullName evidence="11">1,4-alpha-D-glucan glucanohydrolase</fullName>
    </alternativeName>
</protein>
<dbReference type="EMBL" id="RJLN01000007">
    <property type="protein sequence ID" value="RNM00828.1"/>
    <property type="molecule type" value="Genomic_DNA"/>
</dbReference>
<evidence type="ECO:0000256" key="8">
    <source>
        <dbReference type="ARBA" id="ARBA00022837"/>
    </source>
</evidence>
<dbReference type="CDD" id="cd05808">
    <property type="entry name" value="CBM20_alpha_amylase"/>
    <property type="match status" value="1"/>
</dbReference>
<evidence type="ECO:0000256" key="11">
    <source>
        <dbReference type="ARBA" id="ARBA00030238"/>
    </source>
</evidence>
<dbReference type="InterPro" id="IPR006048">
    <property type="entry name" value="A-amylase/branching_C"/>
</dbReference>
<evidence type="ECO:0000259" key="13">
    <source>
        <dbReference type="PROSITE" id="PS51166"/>
    </source>
</evidence>
<keyword evidence="10" id="KW-0326">Glycosidase</keyword>
<evidence type="ECO:0000256" key="3">
    <source>
        <dbReference type="ARBA" id="ARBA00008061"/>
    </source>
</evidence>
<evidence type="ECO:0000256" key="6">
    <source>
        <dbReference type="ARBA" id="ARBA00022723"/>
    </source>
</evidence>
<evidence type="ECO:0000256" key="10">
    <source>
        <dbReference type="ARBA" id="ARBA00023295"/>
    </source>
</evidence>
<keyword evidence="7" id="KW-0378">Hydrolase</keyword>
<dbReference type="SUPFAM" id="SSF51011">
    <property type="entry name" value="Glycosyl hydrolase domain"/>
    <property type="match status" value="1"/>
</dbReference>
<keyword evidence="6" id="KW-0479">Metal-binding</keyword>
<dbReference type="Pfam" id="PF02806">
    <property type="entry name" value="Alpha-amylase_C"/>
    <property type="match status" value="1"/>
</dbReference>
<evidence type="ECO:0000256" key="1">
    <source>
        <dbReference type="ARBA" id="ARBA00000548"/>
    </source>
</evidence>
<feature type="domain" description="CBM20" evidence="13">
    <location>
        <begin position="317"/>
        <end position="418"/>
    </location>
</feature>
<evidence type="ECO:0000313" key="15">
    <source>
        <dbReference type="Proteomes" id="UP000280698"/>
    </source>
</evidence>
<dbReference type="PRINTS" id="PR00110">
    <property type="entry name" value="ALPHAAMYLASE"/>
</dbReference>
<dbReference type="InterPro" id="IPR013783">
    <property type="entry name" value="Ig-like_fold"/>
</dbReference>
<dbReference type="InterPro" id="IPR013784">
    <property type="entry name" value="Carb-bd-like_fold"/>
</dbReference>
<dbReference type="InterPro" id="IPR002044">
    <property type="entry name" value="CBM20"/>
</dbReference>
<evidence type="ECO:0000313" key="14">
    <source>
        <dbReference type="EMBL" id="RNM00828.1"/>
    </source>
</evidence>
<dbReference type="Proteomes" id="UP000280698">
    <property type="component" value="Unassembled WGS sequence"/>
</dbReference>
<keyword evidence="8" id="KW-0106">Calcium</keyword>
<dbReference type="Gene3D" id="2.60.40.1180">
    <property type="entry name" value="Golgi alpha-mannosidase II"/>
    <property type="match status" value="1"/>
</dbReference>
<dbReference type="RefSeq" id="WP_123239512.1">
    <property type="nucleotide sequence ID" value="NZ_JAAHBY010000007.1"/>
</dbReference>
<dbReference type="PANTHER" id="PTHR43447">
    <property type="entry name" value="ALPHA-AMYLASE"/>
    <property type="match status" value="1"/>
</dbReference>
<dbReference type="SUPFAM" id="SSF49452">
    <property type="entry name" value="Starch-binding domain-like"/>
    <property type="match status" value="1"/>
</dbReference>
<evidence type="ECO:0000256" key="4">
    <source>
        <dbReference type="ARBA" id="ARBA00012595"/>
    </source>
</evidence>
<proteinExistence type="inferred from homology"/>
<comment type="cofactor">
    <cofactor evidence="2">
        <name>Ca(2+)</name>
        <dbReference type="ChEBI" id="CHEBI:29108"/>
    </cofactor>
</comment>
<reference evidence="14 15" key="1">
    <citation type="submission" date="2018-11" db="EMBL/GenBank/DDBJ databases">
        <title>Micromonospora sp. PPF5-17, a new actinomycetes isolated from a hot spring soil.</title>
        <authorList>
            <person name="Thawai C."/>
        </authorList>
    </citation>
    <scope>NUCLEOTIDE SEQUENCE [LARGE SCALE GENOMIC DNA]</scope>
    <source>
        <strain evidence="14 15">PPF5-17</strain>
    </source>
</reference>
<dbReference type="EC" id="3.2.1.1" evidence="4"/>
<dbReference type="PROSITE" id="PS51166">
    <property type="entry name" value="CBM20"/>
    <property type="match status" value="1"/>
</dbReference>
<keyword evidence="15" id="KW-1185">Reference proteome</keyword>
<dbReference type="SMART" id="SM00632">
    <property type="entry name" value="Aamy_C"/>
    <property type="match status" value="1"/>
</dbReference>